<keyword evidence="2" id="KW-1185">Reference proteome</keyword>
<evidence type="ECO:0000313" key="2">
    <source>
        <dbReference type="Proteomes" id="UP001558613"/>
    </source>
</evidence>
<name>A0ABR3P0R7_9TELE</name>
<proteinExistence type="predicted"/>
<dbReference type="Proteomes" id="UP001558613">
    <property type="component" value="Unassembled WGS sequence"/>
</dbReference>
<comment type="caution">
    <text evidence="1">The sequence shown here is derived from an EMBL/GenBank/DDBJ whole genome shotgun (WGS) entry which is preliminary data.</text>
</comment>
<organism evidence="1 2">
    <name type="scientific">Cirrhinus molitorella</name>
    <name type="common">mud carp</name>
    <dbReference type="NCBI Taxonomy" id="172907"/>
    <lineage>
        <taxon>Eukaryota</taxon>
        <taxon>Metazoa</taxon>
        <taxon>Chordata</taxon>
        <taxon>Craniata</taxon>
        <taxon>Vertebrata</taxon>
        <taxon>Euteleostomi</taxon>
        <taxon>Actinopterygii</taxon>
        <taxon>Neopterygii</taxon>
        <taxon>Teleostei</taxon>
        <taxon>Ostariophysi</taxon>
        <taxon>Cypriniformes</taxon>
        <taxon>Cyprinidae</taxon>
        <taxon>Labeoninae</taxon>
        <taxon>Labeonini</taxon>
        <taxon>Cirrhinus</taxon>
    </lineage>
</organism>
<evidence type="ECO:0000313" key="1">
    <source>
        <dbReference type="EMBL" id="KAL1282872.1"/>
    </source>
</evidence>
<sequence>MAIDCIKFDKIVRSQSLNAALRLQTTKEQKARKYYLEVLMFPRSSQSSRAVRTRNTCFPFKPFHPGIKDTAYAESVNTEAQHPSSGSCVPLISSHLFQHLLPPFLLRD</sequence>
<accession>A0ABR3P0R7</accession>
<gene>
    <name evidence="1" type="ORF">QQF64_001675</name>
</gene>
<reference evidence="1 2" key="1">
    <citation type="submission" date="2023-09" db="EMBL/GenBank/DDBJ databases">
        <authorList>
            <person name="Wang M."/>
        </authorList>
    </citation>
    <scope>NUCLEOTIDE SEQUENCE [LARGE SCALE GENOMIC DNA]</scope>
    <source>
        <strain evidence="1">GT-2023</strain>
        <tissue evidence="1">Liver</tissue>
    </source>
</reference>
<protein>
    <submittedName>
        <fullName evidence="1">Uncharacterized protein</fullName>
    </submittedName>
</protein>
<dbReference type="EMBL" id="JAYMGO010000001">
    <property type="protein sequence ID" value="KAL1282872.1"/>
    <property type="molecule type" value="Genomic_DNA"/>
</dbReference>